<dbReference type="InterPro" id="IPR004575">
    <property type="entry name" value="MAT1/Tfb3"/>
</dbReference>
<evidence type="ECO:0000256" key="7">
    <source>
        <dbReference type="ARBA" id="ARBA00029873"/>
    </source>
</evidence>
<dbReference type="GeneID" id="39576376"/>
<accession>A0A3N2PZR2</accession>
<dbReference type="Proteomes" id="UP000272025">
    <property type="component" value="Unassembled WGS sequence"/>
</dbReference>
<dbReference type="PANTHER" id="PTHR12683">
    <property type="entry name" value="CDK-ACTIVATING KINASE ASSEMBLY FACTOR MAT1"/>
    <property type="match status" value="1"/>
</dbReference>
<sequence>MASQRPGAPPSPNTDICPVCKTMRYLNRDLEFLINPECYHPMCANCVARIFADGPAQCPYAGCQKTLRKKAFKAAYFGNLAVEREVDIRRRVHAVFNKEEPDFESLADYNAYLEQVEELTFNLVSGNPDQRSKAEAEMRDWEAKHKSEIEERRRQARESEAQRLAREREAKDAARRRRLDAAREDAEEKARDAREREEILDTLATGDASHARATMQKVALKKRGQHRLDAARSSLLDAASSNLSIRGLKKDKKREAVDEGPYDPFGGLDLALQRYTLGPLDGYRNDWVDAARSRSDIVVGGYSAEEYLSRAMFEAFSGMGVFIEDEKGDGELATREAAQAAAATSDTAQKMDVDVFA</sequence>
<evidence type="ECO:0000256" key="10">
    <source>
        <dbReference type="SAM" id="MobiDB-lite"/>
    </source>
</evidence>
<dbReference type="STRING" id="1314773.A0A3N2PZR2"/>
<dbReference type="GO" id="GO:0006289">
    <property type="term" value="P:nucleotide-excision repair"/>
    <property type="evidence" value="ECO:0007669"/>
    <property type="project" value="InterPro"/>
</dbReference>
<dbReference type="GO" id="GO:0016301">
    <property type="term" value="F:kinase activity"/>
    <property type="evidence" value="ECO:0007669"/>
    <property type="project" value="UniProtKB-KW"/>
</dbReference>
<dbReference type="InterPro" id="IPR017907">
    <property type="entry name" value="Znf_RING_CS"/>
</dbReference>
<evidence type="ECO:0000256" key="8">
    <source>
        <dbReference type="ARBA" id="ARBA00033277"/>
    </source>
</evidence>
<keyword evidence="12" id="KW-0418">Kinase</keyword>
<dbReference type="RefSeq" id="XP_028467722.1">
    <property type="nucleotide sequence ID" value="XM_028607898.1"/>
</dbReference>
<dbReference type="GO" id="GO:0006357">
    <property type="term" value="P:regulation of transcription by RNA polymerase II"/>
    <property type="evidence" value="ECO:0007669"/>
    <property type="project" value="TreeGrafter"/>
</dbReference>
<dbReference type="GO" id="GO:0008270">
    <property type="term" value="F:zinc ion binding"/>
    <property type="evidence" value="ECO:0007669"/>
    <property type="project" value="UniProtKB-KW"/>
</dbReference>
<dbReference type="InterPro" id="IPR001841">
    <property type="entry name" value="Znf_RING"/>
</dbReference>
<evidence type="ECO:0000259" key="11">
    <source>
        <dbReference type="PROSITE" id="PS50089"/>
    </source>
</evidence>
<dbReference type="SUPFAM" id="SSF57850">
    <property type="entry name" value="RING/U-box"/>
    <property type="match status" value="1"/>
</dbReference>
<dbReference type="GO" id="GO:0061575">
    <property type="term" value="F:cyclin-dependent protein serine/threonine kinase activator activity"/>
    <property type="evidence" value="ECO:0007669"/>
    <property type="project" value="InterPro"/>
</dbReference>
<dbReference type="Pfam" id="PF17121">
    <property type="entry name" value="zf-C3HC4_5"/>
    <property type="match status" value="1"/>
</dbReference>
<protein>
    <recommendedName>
        <fullName evidence="2">RNA polymerase II transcription factor B subunit 3</fullName>
    </recommendedName>
    <alternativeName>
        <fullName evidence="8">RNA polymerase II transcription factor B 38 kDa subunit</fullName>
    </alternativeName>
    <alternativeName>
        <fullName evidence="7">RNA polymerase II transcription factor B p38 subunit</fullName>
    </alternativeName>
</protein>
<dbReference type="NCBIfam" id="TIGR00570">
    <property type="entry name" value="cdk7"/>
    <property type="match status" value="1"/>
</dbReference>
<dbReference type="AlphaFoldDB" id="A0A3N2PZR2"/>
<evidence type="ECO:0000256" key="2">
    <source>
        <dbReference type="ARBA" id="ARBA00022257"/>
    </source>
</evidence>
<keyword evidence="4 9" id="KW-0863">Zinc-finger</keyword>
<dbReference type="GO" id="GO:0005675">
    <property type="term" value="C:transcription factor TFIIH holo complex"/>
    <property type="evidence" value="ECO:0007669"/>
    <property type="project" value="InterPro"/>
</dbReference>
<dbReference type="CDD" id="cd16573">
    <property type="entry name" value="RING-HC_TFB3-like"/>
    <property type="match status" value="1"/>
</dbReference>
<feature type="domain" description="RING-type" evidence="11">
    <location>
        <begin position="17"/>
        <end position="59"/>
    </location>
</feature>
<keyword evidence="6" id="KW-0539">Nucleus</keyword>
<dbReference type="Gene3D" id="3.30.40.10">
    <property type="entry name" value="Zinc/RING finger domain, C3HC4 (zinc finger)"/>
    <property type="match status" value="1"/>
</dbReference>
<evidence type="ECO:0000256" key="4">
    <source>
        <dbReference type="ARBA" id="ARBA00022771"/>
    </source>
</evidence>
<reference evidence="12 13" key="1">
    <citation type="journal article" date="2018" name="Mol. Ecol.">
        <title>The obligate alkalophilic soda-lake fungus Sodiomyces alkalinus has shifted to a protein diet.</title>
        <authorList>
            <person name="Grum-Grzhimaylo A.A."/>
            <person name="Falkoski D.L."/>
            <person name="van den Heuvel J."/>
            <person name="Valero-Jimenez C.A."/>
            <person name="Min B."/>
            <person name="Choi I.G."/>
            <person name="Lipzen A."/>
            <person name="Daum C.G."/>
            <person name="Aanen D.K."/>
            <person name="Tsang A."/>
            <person name="Henrissat B."/>
            <person name="Bilanenko E.N."/>
            <person name="de Vries R.P."/>
            <person name="van Kan J.A.L."/>
            <person name="Grigoriev I.V."/>
            <person name="Debets A.J.M."/>
        </authorList>
    </citation>
    <scope>NUCLEOTIDE SEQUENCE [LARGE SCALE GENOMIC DNA]</scope>
    <source>
        <strain evidence="12 13">F11</strain>
    </source>
</reference>
<dbReference type="PANTHER" id="PTHR12683:SF13">
    <property type="entry name" value="CDK-ACTIVATING KINASE ASSEMBLY FACTOR MAT1"/>
    <property type="match status" value="1"/>
</dbReference>
<keyword evidence="12" id="KW-0808">Transferase</keyword>
<keyword evidence="5" id="KW-0862">Zinc</keyword>
<dbReference type="PROSITE" id="PS00518">
    <property type="entry name" value="ZF_RING_1"/>
    <property type="match status" value="1"/>
</dbReference>
<dbReference type="PROSITE" id="PS50089">
    <property type="entry name" value="ZF_RING_2"/>
    <property type="match status" value="1"/>
</dbReference>
<gene>
    <name evidence="12" type="ORF">SODALDRAFT_273436</name>
</gene>
<dbReference type="InterPro" id="IPR013083">
    <property type="entry name" value="Znf_RING/FYVE/PHD"/>
</dbReference>
<feature type="compositionally biased region" description="Basic and acidic residues" evidence="10">
    <location>
        <begin position="130"/>
        <end position="196"/>
    </location>
</feature>
<dbReference type="InterPro" id="IPR015877">
    <property type="entry name" value="MAT1_centre"/>
</dbReference>
<evidence type="ECO:0000256" key="9">
    <source>
        <dbReference type="PROSITE-ProRule" id="PRU00175"/>
    </source>
</evidence>
<evidence type="ECO:0000256" key="3">
    <source>
        <dbReference type="ARBA" id="ARBA00022723"/>
    </source>
</evidence>
<name>A0A3N2PZR2_SODAK</name>
<proteinExistence type="predicted"/>
<evidence type="ECO:0000313" key="13">
    <source>
        <dbReference type="Proteomes" id="UP000272025"/>
    </source>
</evidence>
<evidence type="ECO:0000256" key="1">
    <source>
        <dbReference type="ARBA" id="ARBA00004123"/>
    </source>
</evidence>
<dbReference type="OrthoDB" id="5963at2759"/>
<dbReference type="Pfam" id="PF06391">
    <property type="entry name" value="MAT1"/>
    <property type="match status" value="1"/>
</dbReference>
<dbReference type="EMBL" id="ML119053">
    <property type="protein sequence ID" value="ROT39916.1"/>
    <property type="molecule type" value="Genomic_DNA"/>
</dbReference>
<keyword evidence="13" id="KW-1185">Reference proteome</keyword>
<feature type="region of interest" description="Disordered" evidence="10">
    <location>
        <begin position="125"/>
        <end position="196"/>
    </location>
</feature>
<evidence type="ECO:0000256" key="6">
    <source>
        <dbReference type="ARBA" id="ARBA00023242"/>
    </source>
</evidence>
<comment type="subcellular location">
    <subcellularLocation>
        <location evidence="1">Nucleus</location>
    </subcellularLocation>
</comment>
<evidence type="ECO:0000256" key="5">
    <source>
        <dbReference type="ARBA" id="ARBA00022833"/>
    </source>
</evidence>
<evidence type="ECO:0000313" key="12">
    <source>
        <dbReference type="EMBL" id="ROT39916.1"/>
    </source>
</evidence>
<keyword evidence="3" id="KW-0479">Metal-binding</keyword>
<organism evidence="12 13">
    <name type="scientific">Sodiomyces alkalinus (strain CBS 110278 / VKM F-3762 / F11)</name>
    <name type="common">Alkaliphilic filamentous fungus</name>
    <dbReference type="NCBI Taxonomy" id="1314773"/>
    <lineage>
        <taxon>Eukaryota</taxon>
        <taxon>Fungi</taxon>
        <taxon>Dikarya</taxon>
        <taxon>Ascomycota</taxon>
        <taxon>Pezizomycotina</taxon>
        <taxon>Sordariomycetes</taxon>
        <taxon>Hypocreomycetidae</taxon>
        <taxon>Glomerellales</taxon>
        <taxon>Plectosphaerellaceae</taxon>
        <taxon>Sodiomyces</taxon>
    </lineage>
</organism>